<sequence length="402" mass="46459">MLTEEQICAFKIHHLFLWYYPRLPFTWNKEYTQFIVTKSRIHWAIWLTCLVDTLFVALANIYITWTHFYWKPRKYFEFTHVFIFIAGGSFVLTVCFVVGIVIYYFSDVIEGYNGFYTLNCRMTRRFRPEDFNSKGEFNNGGLPDNSGLLGCAVSFCLSSTPALVVIIVCLGNYDIITFLAHEFLPPAEYWSLTTLHLLHLLRFVIVGISLIEVVRCLNYYLLMVGTALIGVIECVHYYQHLIEDDEEFLWWYNQLAVVYKHLEKAVVSLITLLISVAFWGTVAAIWIVIRGYGKMEPVIYGLLVGGVGVTIVITVFTVRQAKFGVLVLDGILKERVVKAEVVYKERKTRKAKRIAKSIKALRPVTFWFGNFTPLTMGFAVEYCKNLVERVVDLVMLFDLTHV</sequence>
<keyword evidence="3" id="KW-1185">Reference proteome</keyword>
<evidence type="ECO:0000313" key="3">
    <source>
        <dbReference type="Proteomes" id="UP001642540"/>
    </source>
</evidence>
<protein>
    <submittedName>
        <fullName evidence="2">Uncharacterized protein</fullName>
    </submittedName>
</protein>
<evidence type="ECO:0000313" key="2">
    <source>
        <dbReference type="EMBL" id="CAL8112205.1"/>
    </source>
</evidence>
<organism evidence="2 3">
    <name type="scientific">Orchesella dallaii</name>
    <dbReference type="NCBI Taxonomy" id="48710"/>
    <lineage>
        <taxon>Eukaryota</taxon>
        <taxon>Metazoa</taxon>
        <taxon>Ecdysozoa</taxon>
        <taxon>Arthropoda</taxon>
        <taxon>Hexapoda</taxon>
        <taxon>Collembola</taxon>
        <taxon>Entomobryomorpha</taxon>
        <taxon>Entomobryoidea</taxon>
        <taxon>Orchesellidae</taxon>
        <taxon>Orchesellinae</taxon>
        <taxon>Orchesella</taxon>
    </lineage>
</organism>
<proteinExistence type="predicted"/>
<keyword evidence="1" id="KW-0812">Transmembrane</keyword>
<comment type="caution">
    <text evidence="2">The sequence shown here is derived from an EMBL/GenBank/DDBJ whole genome shotgun (WGS) entry which is preliminary data.</text>
</comment>
<gene>
    <name evidence="2" type="ORF">ODALV1_LOCUS15537</name>
</gene>
<evidence type="ECO:0000256" key="1">
    <source>
        <dbReference type="SAM" id="Phobius"/>
    </source>
</evidence>
<feature type="transmembrane region" description="Helical" evidence="1">
    <location>
        <begin position="81"/>
        <end position="105"/>
    </location>
</feature>
<feature type="transmembrane region" description="Helical" evidence="1">
    <location>
        <begin position="298"/>
        <end position="318"/>
    </location>
</feature>
<dbReference type="EMBL" id="CAXLJM020000048">
    <property type="protein sequence ID" value="CAL8112205.1"/>
    <property type="molecule type" value="Genomic_DNA"/>
</dbReference>
<feature type="transmembrane region" description="Helical" evidence="1">
    <location>
        <begin position="147"/>
        <end position="168"/>
    </location>
</feature>
<accession>A0ABP1QXM0</accession>
<feature type="transmembrane region" description="Helical" evidence="1">
    <location>
        <begin position="189"/>
        <end position="211"/>
    </location>
</feature>
<dbReference type="Proteomes" id="UP001642540">
    <property type="component" value="Unassembled WGS sequence"/>
</dbReference>
<keyword evidence="1" id="KW-0472">Membrane</keyword>
<feature type="transmembrane region" description="Helical" evidence="1">
    <location>
        <begin position="43"/>
        <end position="69"/>
    </location>
</feature>
<reference evidence="2 3" key="1">
    <citation type="submission" date="2024-08" db="EMBL/GenBank/DDBJ databases">
        <authorList>
            <person name="Cucini C."/>
            <person name="Frati F."/>
        </authorList>
    </citation>
    <scope>NUCLEOTIDE SEQUENCE [LARGE SCALE GENOMIC DNA]</scope>
</reference>
<name>A0ABP1QXM0_9HEXA</name>
<feature type="transmembrane region" description="Helical" evidence="1">
    <location>
        <begin position="269"/>
        <end position="292"/>
    </location>
</feature>
<keyword evidence="1" id="KW-1133">Transmembrane helix</keyword>
<feature type="transmembrane region" description="Helical" evidence="1">
    <location>
        <begin position="217"/>
        <end position="238"/>
    </location>
</feature>